<accession>A0A1H7FE95</accession>
<dbReference type="Pfam" id="PF02801">
    <property type="entry name" value="Ketoacyl-synt_C"/>
    <property type="match status" value="1"/>
</dbReference>
<dbReference type="GO" id="GO:0004315">
    <property type="term" value="F:3-oxoacyl-[acyl-carrier-protein] synthase activity"/>
    <property type="evidence" value="ECO:0007669"/>
    <property type="project" value="TreeGrafter"/>
</dbReference>
<reference evidence="6 7" key="1">
    <citation type="submission" date="2016-10" db="EMBL/GenBank/DDBJ databases">
        <authorList>
            <person name="de Groot N.N."/>
        </authorList>
    </citation>
    <scope>NUCLEOTIDE SEQUENCE [LARGE SCALE GENOMIC DNA]</scope>
    <source>
        <strain evidence="6 7">JCM 19513</strain>
    </source>
</reference>
<dbReference type="AlphaFoldDB" id="A0A1H7FE95"/>
<evidence type="ECO:0000259" key="5">
    <source>
        <dbReference type="PROSITE" id="PS52004"/>
    </source>
</evidence>
<dbReference type="InterPro" id="IPR020841">
    <property type="entry name" value="PKS_Beta-ketoAc_synthase_dom"/>
</dbReference>
<evidence type="ECO:0000256" key="1">
    <source>
        <dbReference type="ARBA" id="ARBA00005194"/>
    </source>
</evidence>
<dbReference type="InterPro" id="IPR000794">
    <property type="entry name" value="Beta-ketoacyl_synthase"/>
</dbReference>
<sequence length="425" mass="45480">MLAREVHVTGYGLVAPMALNAQALFTRLCEEQSCIRAHPLFVELGFANTAAGYLDSQQWQAIYAALEQPCGGQPRQAALAQYVAEQALQHAQFDRQSLAKPRSGLFIGANKYCASAQELDVVSQYFDAHGRVDLDAYLDHPSSQREPFAWRVDQQTQHLADYLGVGQHIATHADACAAGTMAIGSAYRAIADGHLDIALCGATELMANELPYYMFSSLGALCAKGDWPADTQSRPFMRDRCGFVLSEGAAMLVLESREHAERRQAVSLGRVLGYANLCEAEKMTSSSRDGSKYALCMQAALADAGLTPGEIDQVNLHGTSTAVNDSCEALALEQVFADHLAQLQLTANKSAVGHSLAGSGAIEAVLSLQSIAHGVQLPTLNYHADGAQYPHLNLHAQVQTQTVNTVLSNSFGFGGINSAIVLGRA</sequence>
<dbReference type="Proteomes" id="UP000185766">
    <property type="component" value="Unassembled WGS sequence"/>
</dbReference>
<protein>
    <submittedName>
        <fullName evidence="6">3-oxoacyl-(Acyl-carrier-protein) synthase</fullName>
    </submittedName>
</protein>
<dbReference type="SUPFAM" id="SSF53901">
    <property type="entry name" value="Thiolase-like"/>
    <property type="match status" value="2"/>
</dbReference>
<dbReference type="RefSeq" id="WP_074864213.1">
    <property type="nucleotide sequence ID" value="NZ_FOAS01000001.1"/>
</dbReference>
<evidence type="ECO:0000313" key="6">
    <source>
        <dbReference type="EMBL" id="SEK24503.1"/>
    </source>
</evidence>
<comment type="pathway">
    <text evidence="1">Lipid metabolism; fatty acid biosynthesis.</text>
</comment>
<dbReference type="SMART" id="SM00825">
    <property type="entry name" value="PKS_KS"/>
    <property type="match status" value="1"/>
</dbReference>
<gene>
    <name evidence="6" type="ORF">SAMN05216214_101203</name>
</gene>
<keyword evidence="3 4" id="KW-0808">Transferase</keyword>
<feature type="domain" description="Ketosynthase family 3 (KS3)" evidence="5">
    <location>
        <begin position="3"/>
        <end position="424"/>
    </location>
</feature>
<evidence type="ECO:0000313" key="7">
    <source>
        <dbReference type="Proteomes" id="UP000185766"/>
    </source>
</evidence>
<dbReference type="PANTHER" id="PTHR11712">
    <property type="entry name" value="POLYKETIDE SYNTHASE-RELATED"/>
    <property type="match status" value="1"/>
</dbReference>
<dbReference type="GO" id="GO:0006633">
    <property type="term" value="P:fatty acid biosynthetic process"/>
    <property type="evidence" value="ECO:0007669"/>
    <property type="project" value="TreeGrafter"/>
</dbReference>
<dbReference type="Gene3D" id="3.40.47.10">
    <property type="match status" value="2"/>
</dbReference>
<dbReference type="Pfam" id="PF00109">
    <property type="entry name" value="ketoacyl-synt"/>
    <property type="match status" value="1"/>
</dbReference>
<organism evidence="6 7">
    <name type="scientific">Atopomonas hussainii</name>
    <dbReference type="NCBI Taxonomy" id="1429083"/>
    <lineage>
        <taxon>Bacteria</taxon>
        <taxon>Pseudomonadati</taxon>
        <taxon>Pseudomonadota</taxon>
        <taxon>Gammaproteobacteria</taxon>
        <taxon>Pseudomonadales</taxon>
        <taxon>Pseudomonadaceae</taxon>
        <taxon>Atopomonas</taxon>
    </lineage>
</organism>
<dbReference type="CDD" id="cd00834">
    <property type="entry name" value="KAS_I_II"/>
    <property type="match status" value="1"/>
</dbReference>
<dbReference type="InterPro" id="IPR016039">
    <property type="entry name" value="Thiolase-like"/>
</dbReference>
<proteinExistence type="inferred from homology"/>
<dbReference type="InterPro" id="IPR014030">
    <property type="entry name" value="Ketoacyl_synth_N"/>
</dbReference>
<dbReference type="PANTHER" id="PTHR11712:SF336">
    <property type="entry name" value="3-OXOACYL-[ACYL-CARRIER-PROTEIN] SYNTHASE, MITOCHONDRIAL"/>
    <property type="match status" value="1"/>
</dbReference>
<evidence type="ECO:0000256" key="2">
    <source>
        <dbReference type="ARBA" id="ARBA00008467"/>
    </source>
</evidence>
<evidence type="ECO:0000256" key="3">
    <source>
        <dbReference type="ARBA" id="ARBA00022679"/>
    </source>
</evidence>
<dbReference type="InterPro" id="IPR014031">
    <property type="entry name" value="Ketoacyl_synth_C"/>
</dbReference>
<keyword evidence="7" id="KW-1185">Reference proteome</keyword>
<comment type="similarity">
    <text evidence="2 4">Belongs to the thiolase-like superfamily. Beta-ketoacyl-ACP synthases family.</text>
</comment>
<evidence type="ECO:0000256" key="4">
    <source>
        <dbReference type="RuleBase" id="RU003694"/>
    </source>
</evidence>
<dbReference type="PROSITE" id="PS52004">
    <property type="entry name" value="KS3_2"/>
    <property type="match status" value="1"/>
</dbReference>
<dbReference type="EMBL" id="FOAS01000001">
    <property type="protein sequence ID" value="SEK24503.1"/>
    <property type="molecule type" value="Genomic_DNA"/>
</dbReference>
<name>A0A1H7FE95_9GAMM</name>